<gene>
    <name evidence="8" type="ORF">J5Y09_05535</name>
</gene>
<accession>A0ABS4APT4</accession>
<keyword evidence="5" id="KW-1133">Transmembrane helix</keyword>
<proteinExistence type="inferred from homology"/>
<evidence type="ECO:0000256" key="5">
    <source>
        <dbReference type="SAM" id="Phobius"/>
    </source>
</evidence>
<protein>
    <submittedName>
        <fullName evidence="8">Methyl-accepting chemotaxis protein</fullName>
    </submittedName>
</protein>
<dbReference type="SUPFAM" id="SSF158472">
    <property type="entry name" value="HAMP domain-like"/>
    <property type="match status" value="1"/>
</dbReference>
<feature type="coiled-coil region" evidence="4">
    <location>
        <begin position="261"/>
        <end position="299"/>
    </location>
</feature>
<name>A0ABS4APT4_9PROT</name>
<comment type="caution">
    <text evidence="8">The sequence shown here is derived from an EMBL/GenBank/DDBJ whole genome shotgun (WGS) entry which is preliminary data.</text>
</comment>
<feature type="coiled-coil region" evidence="4">
    <location>
        <begin position="94"/>
        <end position="121"/>
    </location>
</feature>
<feature type="transmembrane region" description="Helical" evidence="5">
    <location>
        <begin position="195"/>
        <end position="216"/>
    </location>
</feature>
<evidence type="ECO:0000259" key="7">
    <source>
        <dbReference type="PROSITE" id="PS50885"/>
    </source>
</evidence>
<dbReference type="EMBL" id="JAGIYZ010000003">
    <property type="protein sequence ID" value="MBP0463365.1"/>
    <property type="molecule type" value="Genomic_DNA"/>
</dbReference>
<organism evidence="8 9">
    <name type="scientific">Roseomonas nitratireducens</name>
    <dbReference type="NCBI Taxonomy" id="2820810"/>
    <lineage>
        <taxon>Bacteria</taxon>
        <taxon>Pseudomonadati</taxon>
        <taxon>Pseudomonadota</taxon>
        <taxon>Alphaproteobacteria</taxon>
        <taxon>Acetobacterales</taxon>
        <taxon>Roseomonadaceae</taxon>
        <taxon>Roseomonas</taxon>
    </lineage>
</organism>
<dbReference type="Pfam" id="PF00672">
    <property type="entry name" value="HAMP"/>
    <property type="match status" value="1"/>
</dbReference>
<dbReference type="InterPro" id="IPR004089">
    <property type="entry name" value="MCPsignal_dom"/>
</dbReference>
<reference evidence="8 9" key="1">
    <citation type="submission" date="2021-03" db="EMBL/GenBank/DDBJ databases">
        <authorList>
            <person name="So Y."/>
        </authorList>
    </citation>
    <scope>NUCLEOTIDE SEQUENCE [LARGE SCALE GENOMIC DNA]</scope>
    <source>
        <strain evidence="8 9">PWR1</strain>
    </source>
</reference>
<evidence type="ECO:0000256" key="2">
    <source>
        <dbReference type="ARBA" id="ARBA00029447"/>
    </source>
</evidence>
<keyword evidence="5" id="KW-0812">Transmembrane</keyword>
<dbReference type="CDD" id="cd06225">
    <property type="entry name" value="HAMP"/>
    <property type="match status" value="1"/>
</dbReference>
<evidence type="ECO:0000256" key="4">
    <source>
        <dbReference type="SAM" id="Coils"/>
    </source>
</evidence>
<evidence type="ECO:0000313" key="9">
    <source>
        <dbReference type="Proteomes" id="UP000680815"/>
    </source>
</evidence>
<dbReference type="CDD" id="cd19410">
    <property type="entry name" value="HK9-like_sensor"/>
    <property type="match status" value="1"/>
</dbReference>
<keyword evidence="9" id="KW-1185">Reference proteome</keyword>
<dbReference type="InterPro" id="IPR003660">
    <property type="entry name" value="HAMP_dom"/>
</dbReference>
<feature type="domain" description="HAMP" evidence="7">
    <location>
        <begin position="217"/>
        <end position="270"/>
    </location>
</feature>
<evidence type="ECO:0000259" key="6">
    <source>
        <dbReference type="PROSITE" id="PS50111"/>
    </source>
</evidence>
<dbReference type="PROSITE" id="PS50111">
    <property type="entry name" value="CHEMOTAXIS_TRANSDUC_2"/>
    <property type="match status" value="1"/>
</dbReference>
<dbReference type="Pfam" id="PF00015">
    <property type="entry name" value="MCPsignal"/>
    <property type="match status" value="1"/>
</dbReference>
<dbReference type="Gene3D" id="6.10.340.10">
    <property type="match status" value="1"/>
</dbReference>
<dbReference type="PANTHER" id="PTHR32089">
    <property type="entry name" value="METHYL-ACCEPTING CHEMOTAXIS PROTEIN MCPB"/>
    <property type="match status" value="1"/>
</dbReference>
<evidence type="ECO:0000256" key="3">
    <source>
        <dbReference type="PROSITE-ProRule" id="PRU00284"/>
    </source>
</evidence>
<dbReference type="PROSITE" id="PS50885">
    <property type="entry name" value="HAMP"/>
    <property type="match status" value="1"/>
</dbReference>
<dbReference type="PANTHER" id="PTHR32089:SF112">
    <property type="entry name" value="LYSOZYME-LIKE PROTEIN-RELATED"/>
    <property type="match status" value="1"/>
</dbReference>
<sequence length="567" mass="58766">MRVAGFIADMPIARKLATAFAVVIIAAAAAGGTAWIKLAQIDEATEWSKHTHRVLEQAERVVTSMVNQETGVRAHLLNGDERFLEPFHGGREAYRAAMAELRRLTADNAAQQARLVELDRAALTWTEGHAGRQVSLMARGDEASRREARRMEEEGTGKAAMDAVRAKAAEIIAVENRLLAERTTIMENAFAQARLALIIGTSAAALMALLCGLVLARSIGRPVARLADQVSRIANGDLAVEIDGATSRDEIGALTASVTTLKQASVRARELEAEAAAARSQAEEERRAAQRSMATELEQTVGGVSATLASAATELQVTVDGLASSAGRSAEQAGAAATGALQVSANVQTVAASAEQMAASVAEISTRVAEAANVARRASDEARATNDTVHSLAEAAGRIGEVVRLIGDIAGQTNLLALNATIEAARAGEAGKGFAVVASEVKSLAGQTAKATEEIGRQIAEMQSATGQAVEAIRAIGATVDQSSEIAAAIAAAVEEQGAATREIARNVGEAAAGTGEMSRQAERVNAGVGETTGALRDLREGADGVARQGETLRAEVGRLVARLRAA</sequence>
<evidence type="ECO:0000313" key="8">
    <source>
        <dbReference type="EMBL" id="MBP0463365.1"/>
    </source>
</evidence>
<dbReference type="Pfam" id="PF05227">
    <property type="entry name" value="CHASE3"/>
    <property type="match status" value="1"/>
</dbReference>
<dbReference type="Proteomes" id="UP000680815">
    <property type="component" value="Unassembled WGS sequence"/>
</dbReference>
<dbReference type="SUPFAM" id="SSF58104">
    <property type="entry name" value="Methyl-accepting chemotaxis protein (MCP) signaling domain"/>
    <property type="match status" value="1"/>
</dbReference>
<dbReference type="SMART" id="SM00304">
    <property type="entry name" value="HAMP"/>
    <property type="match status" value="1"/>
</dbReference>
<evidence type="ECO:0000256" key="1">
    <source>
        <dbReference type="ARBA" id="ARBA00023224"/>
    </source>
</evidence>
<comment type="similarity">
    <text evidence="2">Belongs to the methyl-accepting chemotaxis (MCP) protein family.</text>
</comment>
<dbReference type="SMART" id="SM00283">
    <property type="entry name" value="MA"/>
    <property type="match status" value="1"/>
</dbReference>
<keyword evidence="1 3" id="KW-0807">Transducer</keyword>
<dbReference type="InterPro" id="IPR007891">
    <property type="entry name" value="CHASE3"/>
</dbReference>
<dbReference type="Gene3D" id="1.10.287.950">
    <property type="entry name" value="Methyl-accepting chemotaxis protein"/>
    <property type="match status" value="1"/>
</dbReference>
<dbReference type="RefSeq" id="WP_209350747.1">
    <property type="nucleotide sequence ID" value="NZ_JAGIYZ010000003.1"/>
</dbReference>
<keyword evidence="4" id="KW-0175">Coiled coil</keyword>
<feature type="domain" description="Methyl-accepting transducer" evidence="6">
    <location>
        <begin position="304"/>
        <end position="540"/>
    </location>
</feature>
<keyword evidence="5" id="KW-0472">Membrane</keyword>